<dbReference type="EMBL" id="OGTP01000007">
    <property type="protein sequence ID" value="SPB15400.1"/>
    <property type="molecule type" value="Genomic_DNA"/>
</dbReference>
<reference evidence="2" key="1">
    <citation type="submission" date="2018-01" db="EMBL/GenBank/DDBJ databases">
        <authorList>
            <person name="Peeters C."/>
        </authorList>
    </citation>
    <scope>NUCLEOTIDE SEQUENCE [LARGE SCALE GENOMIC DNA]</scope>
</reference>
<dbReference type="Proteomes" id="UP000238169">
    <property type="component" value="Unassembled WGS sequence"/>
</dbReference>
<evidence type="ECO:0000313" key="2">
    <source>
        <dbReference type="Proteomes" id="UP000238169"/>
    </source>
</evidence>
<evidence type="ECO:0000313" key="1">
    <source>
        <dbReference type="EMBL" id="SPB15400.1"/>
    </source>
</evidence>
<protein>
    <recommendedName>
        <fullName evidence="3">OmpA family protein</fullName>
    </recommendedName>
</protein>
<dbReference type="AlphaFoldDB" id="A0A2U3I5H3"/>
<accession>A0A2U3I5H3</accession>
<organism evidence="1 2">
    <name type="scientific">Caballeronia novacaledonica</name>
    <dbReference type="NCBI Taxonomy" id="1544861"/>
    <lineage>
        <taxon>Bacteria</taxon>
        <taxon>Pseudomonadati</taxon>
        <taxon>Pseudomonadota</taxon>
        <taxon>Betaproteobacteria</taxon>
        <taxon>Burkholderiales</taxon>
        <taxon>Burkholderiaceae</taxon>
        <taxon>Caballeronia</taxon>
    </lineage>
</organism>
<sequence>MSIRLIPTISYTARDTVWRFGRGAIRTKLPRMLIRSPATSLKMTKSLLGSFVLALCLHGNFATACTVFEFMQSEIPLNSTEIPNTFRVELVEMMIKARTWPDTEIRGVVQPRAYRNEKNPKTLLEQRGASLKRYLLQLGVKEENVWMEPLVLDEREARNAKGKPDIHQLNVTLYPICEGSCARLCNDPRVTPVSKAIK</sequence>
<keyword evidence="2" id="KW-1185">Reference proteome</keyword>
<evidence type="ECO:0008006" key="3">
    <source>
        <dbReference type="Google" id="ProtNLM"/>
    </source>
</evidence>
<name>A0A2U3I5H3_9BURK</name>
<gene>
    <name evidence="1" type="ORF">NOV72_02626</name>
</gene>
<proteinExistence type="predicted"/>